<organism evidence="2 3">
    <name type="scientific">Mycoplasma marinum</name>
    <dbReference type="NCBI Taxonomy" id="1937190"/>
    <lineage>
        <taxon>Bacteria</taxon>
        <taxon>Bacillati</taxon>
        <taxon>Mycoplasmatota</taxon>
        <taxon>Mollicutes</taxon>
        <taxon>Mycoplasmataceae</taxon>
        <taxon>Mycoplasma</taxon>
    </lineage>
</organism>
<feature type="transmembrane region" description="Helical" evidence="1">
    <location>
        <begin position="25"/>
        <end position="44"/>
    </location>
</feature>
<gene>
    <name evidence="2" type="ORF">C4B24_03835</name>
</gene>
<protein>
    <submittedName>
        <fullName evidence="2">Uncharacterized protein</fullName>
    </submittedName>
</protein>
<dbReference type="RefSeq" id="WP_131599444.1">
    <property type="nucleotide sequence ID" value="NZ_CBDBYK010000009.1"/>
</dbReference>
<dbReference type="AlphaFoldDB" id="A0A4R0XJM8"/>
<reference evidence="2 3" key="1">
    <citation type="submission" date="2018-02" db="EMBL/GenBank/DDBJ databases">
        <title>Mycoplasma marinum and Mycoplasma todarodis sp. nov., moderately halophilic and psychrotolerant mycoplasmas isolated from cephalopods.</title>
        <authorList>
            <person name="Viver T."/>
        </authorList>
    </citation>
    <scope>NUCLEOTIDE SEQUENCE [LARGE SCALE GENOMIC DNA]</scope>
    <source>
        <strain evidence="2 3">PE</strain>
    </source>
</reference>
<dbReference type="OrthoDB" id="399273at2"/>
<dbReference type="Proteomes" id="UP000294192">
    <property type="component" value="Unassembled WGS sequence"/>
</dbReference>
<evidence type="ECO:0000256" key="1">
    <source>
        <dbReference type="SAM" id="Phobius"/>
    </source>
</evidence>
<dbReference type="EMBL" id="PSZO01000020">
    <property type="protein sequence ID" value="TCG10833.1"/>
    <property type="molecule type" value="Genomic_DNA"/>
</dbReference>
<name>A0A4R0XJM8_9MOLU</name>
<sequence length="104" mass="12088">MKFINNLFRKIKNRFDNVWVDTYPWYWHIANFIGGLICAIFFVVTQHQYSTGTKVGLFFAIAAIGYLFMLAFTYGIVRARNGWTKKKKVTSPNKKVALNIFAII</sequence>
<keyword evidence="3" id="KW-1185">Reference proteome</keyword>
<comment type="caution">
    <text evidence="2">The sequence shown here is derived from an EMBL/GenBank/DDBJ whole genome shotgun (WGS) entry which is preliminary data.</text>
</comment>
<proteinExistence type="predicted"/>
<evidence type="ECO:0000313" key="3">
    <source>
        <dbReference type="Proteomes" id="UP000294192"/>
    </source>
</evidence>
<keyword evidence="1" id="KW-1133">Transmembrane helix</keyword>
<keyword evidence="1" id="KW-0812">Transmembrane</keyword>
<evidence type="ECO:0000313" key="2">
    <source>
        <dbReference type="EMBL" id="TCG10833.1"/>
    </source>
</evidence>
<feature type="transmembrane region" description="Helical" evidence="1">
    <location>
        <begin position="56"/>
        <end position="77"/>
    </location>
</feature>
<accession>A0A4R0XJM8</accession>
<keyword evidence="1" id="KW-0472">Membrane</keyword>